<reference evidence="2" key="1">
    <citation type="submission" date="2017-11" db="EMBL/GenBank/DDBJ databases">
        <authorList>
            <person name="Kuznetsova I."/>
            <person name="Sazanova A."/>
            <person name="Chirak E."/>
            <person name="Safronova V."/>
            <person name="Willems A."/>
        </authorList>
    </citation>
    <scope>NUCLEOTIDE SEQUENCE [LARGE SCALE GENOMIC DNA]</scope>
    <source>
        <strain evidence="2">STM 196</strain>
    </source>
</reference>
<organism evidence="1 2">
    <name type="scientific">Phyllobacterium brassicacearum</name>
    <dbReference type="NCBI Taxonomy" id="314235"/>
    <lineage>
        <taxon>Bacteria</taxon>
        <taxon>Pseudomonadati</taxon>
        <taxon>Pseudomonadota</taxon>
        <taxon>Alphaproteobacteria</taxon>
        <taxon>Hyphomicrobiales</taxon>
        <taxon>Phyllobacteriaceae</taxon>
        <taxon>Phyllobacterium</taxon>
    </lineage>
</organism>
<gene>
    <name evidence="1" type="ORF">CU102_09090</name>
</gene>
<proteinExistence type="predicted"/>
<name>A0A2P7BSQ7_9HYPH</name>
<keyword evidence="2" id="KW-1185">Reference proteome</keyword>
<accession>A0A2P7BSQ7</accession>
<evidence type="ECO:0000313" key="2">
    <source>
        <dbReference type="Proteomes" id="UP000241444"/>
    </source>
</evidence>
<dbReference type="Proteomes" id="UP000241444">
    <property type="component" value="Unassembled WGS sequence"/>
</dbReference>
<comment type="caution">
    <text evidence="1">The sequence shown here is derived from an EMBL/GenBank/DDBJ whole genome shotgun (WGS) entry which is preliminary data.</text>
</comment>
<sequence length="97" mass="10118">MHRRQQFLFLLLLIATITIVSAAMSATPILFALAIDRLAAGGSPETGVTLVLALIAPDNLVLHIFGPSSVLFGTHADLLKSPEYSAFVSGVAGLDTA</sequence>
<protein>
    <submittedName>
        <fullName evidence="1">Uncharacterized protein</fullName>
    </submittedName>
</protein>
<dbReference type="EMBL" id="PGGO01000005">
    <property type="protein sequence ID" value="PSH69516.1"/>
    <property type="molecule type" value="Genomic_DNA"/>
</dbReference>
<evidence type="ECO:0000313" key="1">
    <source>
        <dbReference type="EMBL" id="PSH69516.1"/>
    </source>
</evidence>
<dbReference type="AlphaFoldDB" id="A0A2P7BSQ7"/>